<keyword evidence="1" id="KW-0560">Oxidoreductase</keyword>
<dbReference type="GO" id="GO:0010181">
    <property type="term" value="F:FMN binding"/>
    <property type="evidence" value="ECO:0007669"/>
    <property type="project" value="TreeGrafter"/>
</dbReference>
<dbReference type="Proteomes" id="UP000641588">
    <property type="component" value="Unassembled WGS sequence"/>
</dbReference>
<dbReference type="GO" id="GO:0009055">
    <property type="term" value="F:electron transfer activity"/>
    <property type="evidence" value="ECO:0007669"/>
    <property type="project" value="TreeGrafter"/>
</dbReference>
<dbReference type="SUPFAM" id="SSF52218">
    <property type="entry name" value="Flavoproteins"/>
    <property type="match status" value="1"/>
</dbReference>
<keyword evidence="4" id="KW-1185">Reference proteome</keyword>
<protein>
    <submittedName>
        <fullName evidence="3">Flavodoxin family protein</fullName>
    </submittedName>
</protein>
<dbReference type="PANTHER" id="PTHR47307:SF1">
    <property type="entry name" value="GLUTATHIONE-REGULATED POTASSIUM-EFFLUX SYSTEM ANCILLARY PROTEIN KEFG"/>
    <property type="match status" value="1"/>
</dbReference>
<dbReference type="InterPro" id="IPR046980">
    <property type="entry name" value="KefG/KefF"/>
</dbReference>
<evidence type="ECO:0000313" key="3">
    <source>
        <dbReference type="EMBL" id="NOU91916.1"/>
    </source>
</evidence>
<evidence type="ECO:0000313" key="4">
    <source>
        <dbReference type="Proteomes" id="UP000641588"/>
    </source>
</evidence>
<evidence type="ECO:0000256" key="1">
    <source>
        <dbReference type="ARBA" id="ARBA00023002"/>
    </source>
</evidence>
<sequence length="187" mass="21446">MKTLVIVTHASIGTSVINKRWVEELKKYPEKYTVHELHKAYPDGNIDVEKEQKLVESHGNLVLQFPIYWFNCPPLLKKWLDDVLTFGWAYGSNGGDKLKNRKAALAVSAGIKKEDYSEEGRYRYTLDHLLSPFETTFLYCNANYRSFFAFYGTENEPGENVPGTENDSSTSELEKSALNYLNFVDNL</sequence>
<feature type="domain" description="Flavodoxin-like fold" evidence="2">
    <location>
        <begin position="1"/>
        <end position="156"/>
    </location>
</feature>
<dbReference type="RefSeq" id="WP_171650092.1">
    <property type="nucleotide sequence ID" value="NZ_WHOD01000005.1"/>
</dbReference>
<organism evidence="3 4">
    <name type="scientific">Paenibacillus foliorum</name>
    <dbReference type="NCBI Taxonomy" id="2654974"/>
    <lineage>
        <taxon>Bacteria</taxon>
        <taxon>Bacillati</taxon>
        <taxon>Bacillota</taxon>
        <taxon>Bacilli</taxon>
        <taxon>Bacillales</taxon>
        <taxon>Paenibacillaceae</taxon>
        <taxon>Paenibacillus</taxon>
    </lineage>
</organism>
<dbReference type="EMBL" id="WHOD01000005">
    <property type="protein sequence ID" value="NOU91916.1"/>
    <property type="molecule type" value="Genomic_DNA"/>
</dbReference>
<gene>
    <name evidence="3" type="ORF">GC093_01510</name>
</gene>
<name>A0A972GJF8_9BACL</name>
<dbReference type="AlphaFoldDB" id="A0A972GJF8"/>
<dbReference type="Gene3D" id="3.40.50.360">
    <property type="match status" value="1"/>
</dbReference>
<accession>A0A972GJF8</accession>
<proteinExistence type="predicted"/>
<dbReference type="GO" id="GO:0003955">
    <property type="term" value="F:NAD(P)H dehydrogenase (quinone) activity"/>
    <property type="evidence" value="ECO:0007669"/>
    <property type="project" value="TreeGrafter"/>
</dbReference>
<comment type="caution">
    <text evidence="3">The sequence shown here is derived from an EMBL/GenBank/DDBJ whole genome shotgun (WGS) entry which is preliminary data.</text>
</comment>
<dbReference type="PANTHER" id="PTHR47307">
    <property type="entry name" value="GLUTATHIONE-REGULATED POTASSIUM-EFFLUX SYSTEM ANCILLARY PROTEIN KEFG"/>
    <property type="match status" value="1"/>
</dbReference>
<dbReference type="InterPro" id="IPR003680">
    <property type="entry name" value="Flavodoxin_fold"/>
</dbReference>
<reference evidence="3" key="1">
    <citation type="submission" date="2019-10" db="EMBL/GenBank/DDBJ databases">
        <title>Description of Paenibacillus glebae sp. nov.</title>
        <authorList>
            <person name="Carlier A."/>
            <person name="Qi S."/>
        </authorList>
    </citation>
    <scope>NUCLEOTIDE SEQUENCE</scope>
    <source>
        <strain evidence="3">LMG 31456</strain>
    </source>
</reference>
<dbReference type="InterPro" id="IPR029039">
    <property type="entry name" value="Flavoprotein-like_sf"/>
</dbReference>
<evidence type="ECO:0000259" key="2">
    <source>
        <dbReference type="Pfam" id="PF02525"/>
    </source>
</evidence>
<dbReference type="Pfam" id="PF02525">
    <property type="entry name" value="Flavodoxin_2"/>
    <property type="match status" value="1"/>
</dbReference>